<sequence length="192" mass="20900">MRVFPCRSLLFFALSSAVFLAGCGEIYDDTKGWAPRFLTEIKKSAKESPPPDETAIQPTEPAQEEIKVTALEPATGVPSSDKIKADAKTAKPPVQKTATKQPAAPATSSKGTYAIHLASNKSKESAQKEWTELKNAFPQETKGLSFQTKQVEVTGKGTFYRVLGAPFTSREAASTVCEELKRKKQYCAVIKI</sequence>
<name>A0ABT4LG71_9PROT</name>
<feature type="chain" id="PRO_5046468548" evidence="2">
    <location>
        <begin position="22"/>
        <end position="192"/>
    </location>
</feature>
<evidence type="ECO:0000313" key="5">
    <source>
        <dbReference type="Proteomes" id="UP001069802"/>
    </source>
</evidence>
<dbReference type="SUPFAM" id="SSF110997">
    <property type="entry name" value="Sporulation related repeat"/>
    <property type="match status" value="1"/>
</dbReference>
<accession>A0ABT4LG71</accession>
<organism evidence="4 5">
    <name type="scientific">Kiloniella laminariae</name>
    <dbReference type="NCBI Taxonomy" id="454162"/>
    <lineage>
        <taxon>Bacteria</taxon>
        <taxon>Pseudomonadati</taxon>
        <taxon>Pseudomonadota</taxon>
        <taxon>Alphaproteobacteria</taxon>
        <taxon>Rhodospirillales</taxon>
        <taxon>Kiloniellaceae</taxon>
        <taxon>Kiloniella</taxon>
    </lineage>
</organism>
<dbReference type="EMBL" id="JAPWGY010000002">
    <property type="protein sequence ID" value="MCZ4280103.1"/>
    <property type="molecule type" value="Genomic_DNA"/>
</dbReference>
<protein>
    <submittedName>
        <fullName evidence="4">SPOR domain-containing protein</fullName>
    </submittedName>
</protein>
<dbReference type="PROSITE" id="PS51724">
    <property type="entry name" value="SPOR"/>
    <property type="match status" value="1"/>
</dbReference>
<feature type="signal peptide" evidence="2">
    <location>
        <begin position="1"/>
        <end position="21"/>
    </location>
</feature>
<evidence type="ECO:0000256" key="1">
    <source>
        <dbReference type="SAM" id="MobiDB-lite"/>
    </source>
</evidence>
<reference evidence="4" key="1">
    <citation type="submission" date="2022-12" db="EMBL/GenBank/DDBJ databases">
        <title>Bacterial isolates from different developmental stages of Nematostella vectensis.</title>
        <authorList>
            <person name="Fraune S."/>
        </authorList>
    </citation>
    <scope>NUCLEOTIDE SEQUENCE</scope>
    <source>
        <strain evidence="4">G21630-S1</strain>
    </source>
</reference>
<dbReference type="Pfam" id="PF05036">
    <property type="entry name" value="SPOR"/>
    <property type="match status" value="1"/>
</dbReference>
<dbReference type="RefSeq" id="WP_269422315.1">
    <property type="nucleotide sequence ID" value="NZ_JAPWGY010000002.1"/>
</dbReference>
<dbReference type="Gene3D" id="3.30.70.1070">
    <property type="entry name" value="Sporulation related repeat"/>
    <property type="match status" value="1"/>
</dbReference>
<comment type="caution">
    <text evidence="4">The sequence shown here is derived from an EMBL/GenBank/DDBJ whole genome shotgun (WGS) entry which is preliminary data.</text>
</comment>
<dbReference type="InterPro" id="IPR036680">
    <property type="entry name" value="SPOR-like_sf"/>
</dbReference>
<evidence type="ECO:0000259" key="3">
    <source>
        <dbReference type="PROSITE" id="PS51724"/>
    </source>
</evidence>
<proteinExistence type="predicted"/>
<feature type="domain" description="SPOR" evidence="3">
    <location>
        <begin position="107"/>
        <end position="192"/>
    </location>
</feature>
<evidence type="ECO:0000256" key="2">
    <source>
        <dbReference type="SAM" id="SignalP"/>
    </source>
</evidence>
<evidence type="ECO:0000313" key="4">
    <source>
        <dbReference type="EMBL" id="MCZ4280103.1"/>
    </source>
</evidence>
<feature type="compositionally biased region" description="Low complexity" evidence="1">
    <location>
        <begin position="95"/>
        <end position="109"/>
    </location>
</feature>
<keyword evidence="2" id="KW-0732">Signal</keyword>
<dbReference type="InterPro" id="IPR007730">
    <property type="entry name" value="SPOR-like_dom"/>
</dbReference>
<dbReference type="PROSITE" id="PS51257">
    <property type="entry name" value="PROKAR_LIPOPROTEIN"/>
    <property type="match status" value="1"/>
</dbReference>
<feature type="region of interest" description="Disordered" evidence="1">
    <location>
        <begin position="43"/>
        <end position="109"/>
    </location>
</feature>
<gene>
    <name evidence="4" type="ORF">O4H49_04910</name>
</gene>
<dbReference type="Proteomes" id="UP001069802">
    <property type="component" value="Unassembled WGS sequence"/>
</dbReference>
<keyword evidence="5" id="KW-1185">Reference proteome</keyword>